<dbReference type="SUPFAM" id="SSF50156">
    <property type="entry name" value="PDZ domain-like"/>
    <property type="match status" value="1"/>
</dbReference>
<keyword evidence="5 11" id="KW-0812">Transmembrane</keyword>
<feature type="transmembrane region" description="Helical" evidence="11">
    <location>
        <begin position="322"/>
        <end position="343"/>
    </location>
</feature>
<evidence type="ECO:0000256" key="4">
    <source>
        <dbReference type="ARBA" id="ARBA00022670"/>
    </source>
</evidence>
<dbReference type="GO" id="GO:0016020">
    <property type="term" value="C:membrane"/>
    <property type="evidence" value="ECO:0007669"/>
    <property type="project" value="UniProtKB-SubCell"/>
</dbReference>
<evidence type="ECO:0000256" key="6">
    <source>
        <dbReference type="ARBA" id="ARBA00022801"/>
    </source>
</evidence>
<dbReference type="OrthoDB" id="9782003at2"/>
<proteinExistence type="inferred from homology"/>
<dbReference type="CDD" id="cd06163">
    <property type="entry name" value="S2P-M50_PDZ_RseP-like"/>
    <property type="match status" value="1"/>
</dbReference>
<dbReference type="GO" id="GO:0004222">
    <property type="term" value="F:metalloendopeptidase activity"/>
    <property type="evidence" value="ECO:0007669"/>
    <property type="project" value="InterPro"/>
</dbReference>
<keyword evidence="8 11" id="KW-1133">Transmembrane helix</keyword>
<evidence type="ECO:0000256" key="8">
    <source>
        <dbReference type="ARBA" id="ARBA00022989"/>
    </source>
</evidence>
<feature type="transmembrane region" description="Helical" evidence="11">
    <location>
        <begin position="280"/>
        <end position="310"/>
    </location>
</feature>
<dbReference type="Pfam" id="PF02163">
    <property type="entry name" value="Peptidase_M50"/>
    <property type="match status" value="1"/>
</dbReference>
<organism evidence="13 14">
    <name type="scientific">Clostridium vincentii</name>
    <dbReference type="NCBI Taxonomy" id="52704"/>
    <lineage>
        <taxon>Bacteria</taxon>
        <taxon>Bacillati</taxon>
        <taxon>Bacillota</taxon>
        <taxon>Clostridia</taxon>
        <taxon>Eubacteriales</taxon>
        <taxon>Clostridiaceae</taxon>
        <taxon>Clostridium</taxon>
    </lineage>
</organism>
<comment type="caution">
    <text evidence="13">The sequence shown here is derived from an EMBL/GenBank/DDBJ whole genome shotgun (WGS) entry which is preliminary data.</text>
</comment>
<gene>
    <name evidence="13" type="ORF">CLVI_04960</name>
</gene>
<comment type="subcellular location">
    <subcellularLocation>
        <location evidence="2">Membrane</location>
        <topology evidence="2">Multi-pass membrane protein</topology>
    </subcellularLocation>
</comment>
<evidence type="ECO:0000256" key="9">
    <source>
        <dbReference type="ARBA" id="ARBA00023049"/>
    </source>
</evidence>
<dbReference type="AlphaFoldDB" id="A0A2T0BJX3"/>
<evidence type="ECO:0000256" key="2">
    <source>
        <dbReference type="ARBA" id="ARBA00004141"/>
    </source>
</evidence>
<evidence type="ECO:0000313" key="13">
    <source>
        <dbReference type="EMBL" id="PRR84198.1"/>
    </source>
</evidence>
<keyword evidence="10 11" id="KW-0472">Membrane</keyword>
<comment type="cofactor">
    <cofactor evidence="1">
        <name>Zn(2+)</name>
        <dbReference type="ChEBI" id="CHEBI:29105"/>
    </cofactor>
</comment>
<evidence type="ECO:0000256" key="3">
    <source>
        <dbReference type="ARBA" id="ARBA00007931"/>
    </source>
</evidence>
<evidence type="ECO:0000256" key="1">
    <source>
        <dbReference type="ARBA" id="ARBA00001947"/>
    </source>
</evidence>
<dbReference type="Gene3D" id="2.30.42.10">
    <property type="match status" value="1"/>
</dbReference>
<feature type="transmembrane region" description="Helical" evidence="11">
    <location>
        <begin position="6"/>
        <end position="25"/>
    </location>
</feature>
<keyword evidence="7" id="KW-0862">Zinc</keyword>
<evidence type="ECO:0000256" key="7">
    <source>
        <dbReference type="ARBA" id="ARBA00022833"/>
    </source>
</evidence>
<dbReference type="InterPro" id="IPR008915">
    <property type="entry name" value="Peptidase_M50"/>
</dbReference>
<dbReference type="PANTHER" id="PTHR42837">
    <property type="entry name" value="REGULATOR OF SIGMA-E PROTEASE RSEP"/>
    <property type="match status" value="1"/>
</dbReference>
<keyword evidence="9 13" id="KW-0482">Metalloprotease</keyword>
<dbReference type="CDD" id="cd23081">
    <property type="entry name" value="cpPDZ_EcRseP-like"/>
    <property type="match status" value="1"/>
</dbReference>
<accession>A0A2T0BJX3</accession>
<evidence type="ECO:0000313" key="14">
    <source>
        <dbReference type="Proteomes" id="UP000239471"/>
    </source>
</evidence>
<dbReference type="EMBL" id="PVXQ01000003">
    <property type="protein sequence ID" value="PRR84198.1"/>
    <property type="molecule type" value="Genomic_DNA"/>
</dbReference>
<evidence type="ECO:0000259" key="12">
    <source>
        <dbReference type="Pfam" id="PF02163"/>
    </source>
</evidence>
<comment type="similarity">
    <text evidence="3">Belongs to the peptidase M50B family.</text>
</comment>
<dbReference type="PANTHER" id="PTHR42837:SF2">
    <property type="entry name" value="MEMBRANE METALLOPROTEASE ARASP2, CHLOROPLASTIC-RELATED"/>
    <property type="match status" value="1"/>
</dbReference>
<keyword evidence="14" id="KW-1185">Reference proteome</keyword>
<sequence>MYYILGILAIGVMIIIHELGHYILAKINGVKVLEFAIGFGPKIISHQGKETLFSIGLLPIGGYVNMLGSIDYDSKDDDKDDDKQIEEEPEDRYFKNKSPLQRFSIIIAGPLMNILLSIVLFSAFYTHFGFADTTLSQVQEESAAQEIGLAVGDKITGINDGKVFTVDDVNIEIGLSKGETMNIEFERDGNKVEKSITPKYNEEQEKYMLGVVFSVVENPSFGAGFKHSLNETATIVTNNYKVIANLLQGKGNLKTDLGGPVAILQISSSAAKAGIWNLTYLIAVMSAGLGIVNLLPLPVLDGGNCILILIELITRRKVPDKIVGVLNTIGFIFLFGVMILVTVKDILFPMNF</sequence>
<dbReference type="InterPro" id="IPR004387">
    <property type="entry name" value="Pept_M50_Zn"/>
</dbReference>
<evidence type="ECO:0000256" key="11">
    <source>
        <dbReference type="SAM" id="Phobius"/>
    </source>
</evidence>
<reference evidence="13 14" key="1">
    <citation type="submission" date="2018-03" db="EMBL/GenBank/DDBJ databases">
        <title>Genome sequence of Clostridium vincentii DSM 10228.</title>
        <authorList>
            <person name="Poehlein A."/>
            <person name="Daniel R."/>
        </authorList>
    </citation>
    <scope>NUCLEOTIDE SEQUENCE [LARGE SCALE GENOMIC DNA]</scope>
    <source>
        <strain evidence="13 14">DSM 10228</strain>
    </source>
</reference>
<feature type="transmembrane region" description="Helical" evidence="11">
    <location>
        <begin position="103"/>
        <end position="125"/>
    </location>
</feature>
<dbReference type="EC" id="3.4.24.-" evidence="13"/>
<dbReference type="RefSeq" id="WP_106058530.1">
    <property type="nucleotide sequence ID" value="NZ_PVXQ01000003.1"/>
</dbReference>
<keyword evidence="6 13" id="KW-0378">Hydrolase</keyword>
<dbReference type="GO" id="GO:0006508">
    <property type="term" value="P:proteolysis"/>
    <property type="evidence" value="ECO:0007669"/>
    <property type="project" value="UniProtKB-KW"/>
</dbReference>
<feature type="domain" description="Peptidase M50" evidence="12">
    <location>
        <begin position="6"/>
        <end position="336"/>
    </location>
</feature>
<dbReference type="Proteomes" id="UP000239471">
    <property type="component" value="Unassembled WGS sequence"/>
</dbReference>
<dbReference type="InterPro" id="IPR036034">
    <property type="entry name" value="PDZ_sf"/>
</dbReference>
<evidence type="ECO:0000256" key="5">
    <source>
        <dbReference type="ARBA" id="ARBA00022692"/>
    </source>
</evidence>
<keyword evidence="4 13" id="KW-0645">Protease</keyword>
<name>A0A2T0BJX3_9CLOT</name>
<evidence type="ECO:0000256" key="10">
    <source>
        <dbReference type="ARBA" id="ARBA00023136"/>
    </source>
</evidence>
<protein>
    <submittedName>
        <fullName evidence="13">Putative zinc metalloprotease</fullName>
        <ecNumber evidence="13">3.4.24.-</ecNumber>
    </submittedName>
</protein>